<proteinExistence type="predicted"/>
<accession>A0ABD1F3D9</accession>
<feature type="region of interest" description="Disordered" evidence="2">
    <location>
        <begin position="241"/>
        <end position="262"/>
    </location>
</feature>
<keyword evidence="1" id="KW-0175">Coiled coil</keyword>
<evidence type="ECO:0000256" key="1">
    <source>
        <dbReference type="SAM" id="Coils"/>
    </source>
</evidence>
<dbReference type="AlphaFoldDB" id="A0ABD1F3D9"/>
<dbReference type="Proteomes" id="UP001566132">
    <property type="component" value="Unassembled WGS sequence"/>
</dbReference>
<feature type="compositionally biased region" description="Basic and acidic residues" evidence="2">
    <location>
        <begin position="250"/>
        <end position="262"/>
    </location>
</feature>
<comment type="caution">
    <text evidence="3">The sequence shown here is derived from an EMBL/GenBank/DDBJ whole genome shotgun (WGS) entry which is preliminary data.</text>
</comment>
<evidence type="ECO:0000313" key="4">
    <source>
        <dbReference type="Proteomes" id="UP001566132"/>
    </source>
</evidence>
<keyword evidence="4" id="KW-1185">Reference proteome</keyword>
<reference evidence="3 4" key="1">
    <citation type="submission" date="2024-05" db="EMBL/GenBank/DDBJ databases">
        <title>Genetic variation in Jamaican populations of the coffee berry borer (Hypothenemus hampei).</title>
        <authorList>
            <person name="Errbii M."/>
            <person name="Myrie A."/>
        </authorList>
    </citation>
    <scope>NUCLEOTIDE SEQUENCE [LARGE SCALE GENOMIC DNA]</scope>
    <source>
        <strain evidence="3">JA-Hopewell-2020-01-JO</strain>
        <tissue evidence="3">Whole body</tissue>
    </source>
</reference>
<evidence type="ECO:0000256" key="2">
    <source>
        <dbReference type="SAM" id="MobiDB-lite"/>
    </source>
</evidence>
<name>A0ABD1F3D9_HYPHA</name>
<dbReference type="EMBL" id="JBDJPC010000003">
    <property type="protein sequence ID" value="KAL1509763.1"/>
    <property type="molecule type" value="Genomic_DNA"/>
</dbReference>
<sequence length="506" mass="59041">MSSEELPKQVKKAINIVTERNQQLFELEINIKLHKEEIDAVKRELSELEKLKQKTDEEYKEIKEQLEQIELMNNSVTEIHNIGFKSIVNHNKLIEKLNEENNMKQKEVLNQKQNFQIVYDGIVDHFKTIPLNKEYESAKAEFLKIDIALRQLKLNIDIEKTSIVKIRDIQKKRFYNFFVTLTENYLRNKKMCELEHLKREELSAIKQLKRLEEEHKMRTKFSFCQANLEIQFGSPPEKLVKQSQNSKVENQSKKDIQHKESEMQMSQAKIAKLEKISTLFDDRRIIPKVQVLGQTIINPIVKEYTEKSEELKRKTLKTIHQLEKSHSTEIISNISTTQENTYQRSSSMKETISTLPDKSLKEPIITEEKRENISNIQHSVLQAENLNQNDGLKAVRFNFDFAHHESVNSQDTTIYVQPFANRFDLFTENIVQDMQMFTEEEVHLLNGSSDGQINNLDEANFTIQDVNESGDINQIAKPLDMNPFGFGSNDRGGGFLNFGSNNLFPF</sequence>
<protein>
    <submittedName>
        <fullName evidence="3">Uncharacterized protein</fullName>
    </submittedName>
</protein>
<feature type="coiled-coil region" evidence="1">
    <location>
        <begin position="24"/>
        <end position="114"/>
    </location>
</feature>
<gene>
    <name evidence="3" type="ORF">ABEB36_004449</name>
</gene>
<evidence type="ECO:0000313" key="3">
    <source>
        <dbReference type="EMBL" id="KAL1509763.1"/>
    </source>
</evidence>
<organism evidence="3 4">
    <name type="scientific">Hypothenemus hampei</name>
    <name type="common">Coffee berry borer</name>
    <dbReference type="NCBI Taxonomy" id="57062"/>
    <lineage>
        <taxon>Eukaryota</taxon>
        <taxon>Metazoa</taxon>
        <taxon>Ecdysozoa</taxon>
        <taxon>Arthropoda</taxon>
        <taxon>Hexapoda</taxon>
        <taxon>Insecta</taxon>
        <taxon>Pterygota</taxon>
        <taxon>Neoptera</taxon>
        <taxon>Endopterygota</taxon>
        <taxon>Coleoptera</taxon>
        <taxon>Polyphaga</taxon>
        <taxon>Cucujiformia</taxon>
        <taxon>Curculionidae</taxon>
        <taxon>Scolytinae</taxon>
        <taxon>Hypothenemus</taxon>
    </lineage>
</organism>